<proteinExistence type="predicted"/>
<organism evidence="3 4">
    <name type="scientific">candidate division TA06 bacterium</name>
    <dbReference type="NCBI Taxonomy" id="2250710"/>
    <lineage>
        <taxon>Bacteria</taxon>
        <taxon>Bacteria division TA06</taxon>
    </lineage>
</organism>
<dbReference type="Pfam" id="PF18962">
    <property type="entry name" value="Por_Secre_tail"/>
    <property type="match status" value="1"/>
</dbReference>
<dbReference type="EMBL" id="SOJN01000128">
    <property type="protein sequence ID" value="TET44351.1"/>
    <property type="molecule type" value="Genomic_DNA"/>
</dbReference>
<evidence type="ECO:0000259" key="2">
    <source>
        <dbReference type="Pfam" id="PF18962"/>
    </source>
</evidence>
<keyword evidence="1" id="KW-0732">Signal</keyword>
<evidence type="ECO:0000256" key="1">
    <source>
        <dbReference type="SAM" id="SignalP"/>
    </source>
</evidence>
<feature type="chain" id="PRO_5021843215" evidence="1">
    <location>
        <begin position="22"/>
        <end position="181"/>
    </location>
</feature>
<dbReference type="AlphaFoldDB" id="A0A523UPY0"/>
<dbReference type="Proteomes" id="UP000315525">
    <property type="component" value="Unassembled WGS sequence"/>
</dbReference>
<reference evidence="3 4" key="1">
    <citation type="submission" date="2019-03" db="EMBL/GenBank/DDBJ databases">
        <title>Metabolic potential of uncultured bacteria and archaea associated with petroleum seepage in deep-sea sediments.</title>
        <authorList>
            <person name="Dong X."/>
            <person name="Hubert C."/>
        </authorList>
    </citation>
    <scope>NUCLEOTIDE SEQUENCE [LARGE SCALE GENOMIC DNA]</scope>
    <source>
        <strain evidence="3">E44_bin18</strain>
    </source>
</reference>
<dbReference type="Gene3D" id="2.60.40.4070">
    <property type="match status" value="1"/>
</dbReference>
<gene>
    <name evidence="3" type="ORF">E3J62_10650</name>
</gene>
<sequence>MAMRFILVLIVLCVTVSLSQAQVYELKNDVIDDGGTKMTSGGYILRGSFGQPIIGKISSANYIAYIGFWHPYPVGPGIEEDLLFSRSIPIVFSLSQNYPNPVTHSTTIKYGLPTETRVDIRVFNSAGQQVRTLVSENQEPGYYKVKWDLRGVSGRHLPSGVYFYRIKAGNFIRIRKMVILR</sequence>
<name>A0A523UPY0_UNCT6</name>
<protein>
    <submittedName>
        <fullName evidence="3">T9SS type A sorting domain-containing protein</fullName>
    </submittedName>
</protein>
<feature type="domain" description="Secretion system C-terminal sorting" evidence="2">
    <location>
        <begin position="98"/>
        <end position="179"/>
    </location>
</feature>
<comment type="caution">
    <text evidence="3">The sequence shown here is derived from an EMBL/GenBank/DDBJ whole genome shotgun (WGS) entry which is preliminary data.</text>
</comment>
<dbReference type="NCBIfam" id="TIGR04183">
    <property type="entry name" value="Por_Secre_tail"/>
    <property type="match status" value="1"/>
</dbReference>
<evidence type="ECO:0000313" key="4">
    <source>
        <dbReference type="Proteomes" id="UP000315525"/>
    </source>
</evidence>
<feature type="signal peptide" evidence="1">
    <location>
        <begin position="1"/>
        <end position="21"/>
    </location>
</feature>
<evidence type="ECO:0000313" key="3">
    <source>
        <dbReference type="EMBL" id="TET44351.1"/>
    </source>
</evidence>
<dbReference type="InterPro" id="IPR026444">
    <property type="entry name" value="Secre_tail"/>
</dbReference>
<accession>A0A523UPY0</accession>